<dbReference type="PANTHER" id="PTHR30026">
    <property type="entry name" value="OUTER MEMBRANE PROTEIN TOLC"/>
    <property type="match status" value="1"/>
</dbReference>
<proteinExistence type="predicted"/>
<dbReference type="Proteomes" id="UP001228581">
    <property type="component" value="Unassembled WGS sequence"/>
</dbReference>
<evidence type="ECO:0000313" key="7">
    <source>
        <dbReference type="EMBL" id="MDJ1498290.1"/>
    </source>
</evidence>
<organism evidence="7 8">
    <name type="scientific">Xanthocytophaga flava</name>
    <dbReference type="NCBI Taxonomy" id="3048013"/>
    <lineage>
        <taxon>Bacteria</taxon>
        <taxon>Pseudomonadati</taxon>
        <taxon>Bacteroidota</taxon>
        <taxon>Cytophagia</taxon>
        <taxon>Cytophagales</taxon>
        <taxon>Rhodocytophagaceae</taxon>
        <taxon>Xanthocytophaga</taxon>
    </lineage>
</organism>
<keyword evidence="3" id="KW-0812">Transmembrane</keyword>
<feature type="signal peptide" evidence="6">
    <location>
        <begin position="1"/>
        <end position="22"/>
    </location>
</feature>
<comment type="caution">
    <text evidence="7">The sequence shown here is derived from an EMBL/GenBank/DDBJ whole genome shotgun (WGS) entry which is preliminary data.</text>
</comment>
<dbReference type="RefSeq" id="WP_314004594.1">
    <property type="nucleotide sequence ID" value="NZ_JASJOT010000043.1"/>
</dbReference>
<evidence type="ECO:0000256" key="4">
    <source>
        <dbReference type="ARBA" id="ARBA00023136"/>
    </source>
</evidence>
<dbReference type="EMBL" id="JASJOT010000043">
    <property type="protein sequence ID" value="MDJ1498290.1"/>
    <property type="molecule type" value="Genomic_DNA"/>
</dbReference>
<evidence type="ECO:0000256" key="6">
    <source>
        <dbReference type="SAM" id="SignalP"/>
    </source>
</evidence>
<keyword evidence="4" id="KW-0472">Membrane</keyword>
<keyword evidence="8" id="KW-1185">Reference proteome</keyword>
<accession>A0ABT7CZA2</accession>
<evidence type="ECO:0000256" key="5">
    <source>
        <dbReference type="ARBA" id="ARBA00023237"/>
    </source>
</evidence>
<name>A0ABT7CZA2_9BACT</name>
<dbReference type="Gene3D" id="1.20.1600.10">
    <property type="entry name" value="Outer membrane efflux proteins (OEP)"/>
    <property type="match status" value="1"/>
</dbReference>
<evidence type="ECO:0000256" key="2">
    <source>
        <dbReference type="ARBA" id="ARBA00022452"/>
    </source>
</evidence>
<evidence type="ECO:0000256" key="3">
    <source>
        <dbReference type="ARBA" id="ARBA00022692"/>
    </source>
</evidence>
<reference evidence="7 8" key="1">
    <citation type="submission" date="2023-05" db="EMBL/GenBank/DDBJ databases">
        <authorList>
            <person name="Zhang X."/>
        </authorList>
    </citation>
    <scope>NUCLEOTIDE SEQUENCE [LARGE SCALE GENOMIC DNA]</scope>
    <source>
        <strain evidence="7 8">DM2B3-1</strain>
    </source>
</reference>
<dbReference type="InterPro" id="IPR051906">
    <property type="entry name" value="TolC-like"/>
</dbReference>
<evidence type="ECO:0000256" key="1">
    <source>
        <dbReference type="ARBA" id="ARBA00004442"/>
    </source>
</evidence>
<dbReference type="PANTHER" id="PTHR30026:SF20">
    <property type="entry name" value="OUTER MEMBRANE PROTEIN TOLC"/>
    <property type="match status" value="1"/>
</dbReference>
<keyword evidence="6" id="KW-0732">Signal</keyword>
<gene>
    <name evidence="7" type="ORF">QNI19_35470</name>
</gene>
<keyword evidence="5" id="KW-0998">Cell outer membrane</keyword>
<keyword evidence="2" id="KW-1134">Transmembrane beta strand</keyword>
<evidence type="ECO:0000313" key="8">
    <source>
        <dbReference type="Proteomes" id="UP001228581"/>
    </source>
</evidence>
<feature type="chain" id="PRO_5045761780" evidence="6">
    <location>
        <begin position="23"/>
        <end position="455"/>
    </location>
</feature>
<comment type="subcellular location">
    <subcellularLocation>
        <location evidence="1">Cell outer membrane</location>
    </subcellularLocation>
</comment>
<dbReference type="SUPFAM" id="SSF56954">
    <property type="entry name" value="Outer membrane efflux proteins (OEP)"/>
    <property type="match status" value="1"/>
</dbReference>
<protein>
    <submittedName>
        <fullName evidence="7">TolC family protein</fullName>
    </submittedName>
</protein>
<sequence>MITKTTIAFFALALMISTVAKAQSTNLDAYIQEAFKSNENLKQHSIELEKSLYALKEAKTLFLPATTLGANYMLAQGGRAISLPLGDLMNPVYNTLNNLTESQQFKPLSNTSENLNPNNFYDVKLHTSVDLYNKQNNYHKKIKEEQINIHKSNIAVYKRQLVKEVKTAWFHYQQLLQERGIYQSALDMICESLRINEVLLKNGRIHETPVLRSQTERKGIENSLVALEGKIKNAKAYFNFLLNKPLDSEIIVDDFSSSIQLSPQELPAFQLSSANNSEKLDIARSFTRIAGLQYKMDKPGIYPTITTFIDLGVQDFSWKVKKGSPYYVAGINMRWDIFTFGRNKYRAVQSELGIKQTQSQYHLTQQRIELEERESETLCETTFKNYTTTVSQIALAEKYYSDQLKIYKEGRLLYIELLDAQNQLTQIRIRRSVDFMSYQIANAEFEHRKALYKID</sequence>